<accession>A0AA39PW47</accession>
<keyword evidence="2" id="KW-1185">Reference proteome</keyword>
<gene>
    <name evidence="1" type="ORF">IW261DRAFT_103276</name>
</gene>
<dbReference type="EMBL" id="JAUEPR010000001">
    <property type="protein sequence ID" value="KAK0491677.1"/>
    <property type="molecule type" value="Genomic_DNA"/>
</dbReference>
<evidence type="ECO:0000313" key="1">
    <source>
        <dbReference type="EMBL" id="KAK0491677.1"/>
    </source>
</evidence>
<name>A0AA39PW47_9AGAR</name>
<proteinExistence type="predicted"/>
<reference evidence="1" key="1">
    <citation type="submission" date="2023-06" db="EMBL/GenBank/DDBJ databases">
        <authorList>
            <consortium name="Lawrence Berkeley National Laboratory"/>
            <person name="Ahrendt S."/>
            <person name="Sahu N."/>
            <person name="Indic B."/>
            <person name="Wong-Bajracharya J."/>
            <person name="Merenyi Z."/>
            <person name="Ke H.-M."/>
            <person name="Monk M."/>
            <person name="Kocsube S."/>
            <person name="Drula E."/>
            <person name="Lipzen A."/>
            <person name="Balint B."/>
            <person name="Henrissat B."/>
            <person name="Andreopoulos B."/>
            <person name="Martin F.M."/>
            <person name="Harder C.B."/>
            <person name="Rigling D."/>
            <person name="Ford K.L."/>
            <person name="Foster G.D."/>
            <person name="Pangilinan J."/>
            <person name="Papanicolaou A."/>
            <person name="Barry K."/>
            <person name="LaButti K."/>
            <person name="Viragh M."/>
            <person name="Koriabine M."/>
            <person name="Yan M."/>
            <person name="Riley R."/>
            <person name="Champramary S."/>
            <person name="Plett K.L."/>
            <person name="Tsai I.J."/>
            <person name="Slot J."/>
            <person name="Sipos G."/>
            <person name="Plett J."/>
            <person name="Nagy L.G."/>
            <person name="Grigoriev I.V."/>
        </authorList>
    </citation>
    <scope>NUCLEOTIDE SEQUENCE</scope>
    <source>
        <strain evidence="1">ICMP 16352</strain>
    </source>
</reference>
<comment type="caution">
    <text evidence="1">The sequence shown here is derived from an EMBL/GenBank/DDBJ whole genome shotgun (WGS) entry which is preliminary data.</text>
</comment>
<evidence type="ECO:0000313" key="2">
    <source>
        <dbReference type="Proteomes" id="UP001175227"/>
    </source>
</evidence>
<protein>
    <submittedName>
        <fullName evidence="1">Uncharacterized protein</fullName>
    </submittedName>
</protein>
<organism evidence="1 2">
    <name type="scientific">Armillaria novae-zelandiae</name>
    <dbReference type="NCBI Taxonomy" id="153914"/>
    <lineage>
        <taxon>Eukaryota</taxon>
        <taxon>Fungi</taxon>
        <taxon>Dikarya</taxon>
        <taxon>Basidiomycota</taxon>
        <taxon>Agaricomycotina</taxon>
        <taxon>Agaricomycetes</taxon>
        <taxon>Agaricomycetidae</taxon>
        <taxon>Agaricales</taxon>
        <taxon>Marasmiineae</taxon>
        <taxon>Physalacriaceae</taxon>
        <taxon>Armillaria</taxon>
    </lineage>
</organism>
<dbReference type="Proteomes" id="UP001175227">
    <property type="component" value="Unassembled WGS sequence"/>
</dbReference>
<sequence length="151" mass="16772">MKRSRAYGRSSKESSWTSITAAGAVCFLSYGHPMSSKKPPLCSLTVHSVWGLPVVGRTHCSTKSIACQCYGPRNVKRAILLMSISRREGWSMPFPLACWPPPRNSNAGWRFTMQIKIKSLRFPLGYLLRGKGCDSHLMARVPEGAHGYQSL</sequence>
<dbReference type="AlphaFoldDB" id="A0AA39PW47"/>